<evidence type="ECO:0000313" key="1">
    <source>
        <dbReference type="EMBL" id="TMS32851.1"/>
    </source>
</evidence>
<gene>
    <name evidence="1" type="ORF">L596_000650</name>
</gene>
<reference evidence="1 2" key="2">
    <citation type="journal article" date="2019" name="G3 (Bethesda)">
        <title>Hybrid Assembly of the Genome of the Entomopathogenic Nematode Steinernema carpocapsae Identifies the X-Chromosome.</title>
        <authorList>
            <person name="Serra L."/>
            <person name="Macchietto M."/>
            <person name="Macias-Munoz A."/>
            <person name="McGill C.J."/>
            <person name="Rodriguez I.M."/>
            <person name="Rodriguez B."/>
            <person name="Murad R."/>
            <person name="Mortazavi A."/>
        </authorList>
    </citation>
    <scope>NUCLEOTIDE SEQUENCE [LARGE SCALE GENOMIC DNA]</scope>
    <source>
        <strain evidence="1 2">ALL</strain>
    </source>
</reference>
<comment type="caution">
    <text evidence="1">The sequence shown here is derived from an EMBL/GenBank/DDBJ whole genome shotgun (WGS) entry which is preliminary data.</text>
</comment>
<protein>
    <submittedName>
        <fullName evidence="1">Uncharacterized protein</fullName>
    </submittedName>
</protein>
<name>A0A4U8UJJ8_STECR</name>
<organism evidence="1 2">
    <name type="scientific">Steinernema carpocapsae</name>
    <name type="common">Entomopathogenic nematode</name>
    <dbReference type="NCBI Taxonomy" id="34508"/>
    <lineage>
        <taxon>Eukaryota</taxon>
        <taxon>Metazoa</taxon>
        <taxon>Ecdysozoa</taxon>
        <taxon>Nematoda</taxon>
        <taxon>Chromadorea</taxon>
        <taxon>Rhabditida</taxon>
        <taxon>Tylenchina</taxon>
        <taxon>Panagrolaimomorpha</taxon>
        <taxon>Strongyloidoidea</taxon>
        <taxon>Steinernematidae</taxon>
        <taxon>Steinernema</taxon>
    </lineage>
</organism>
<keyword evidence="2" id="KW-1185">Reference proteome</keyword>
<evidence type="ECO:0000313" key="2">
    <source>
        <dbReference type="Proteomes" id="UP000298663"/>
    </source>
</evidence>
<accession>A0A4U8UJJ8</accession>
<dbReference type="EMBL" id="CM016762">
    <property type="protein sequence ID" value="TMS32851.1"/>
    <property type="molecule type" value="Genomic_DNA"/>
</dbReference>
<sequence length="238" mass="26967">MEFSDPCVVVLISVDRQYMSAHCGFNTGEEPYLYDCKRATCSLLVNVEVLSQKSWSLRYDCDGVRTLEDALLLCRTDENVGNLSGTSEWCILDNAIALTKPTLNLRIYDSNKGREIFTRRWERVGFSTQISKLKPNKGIEMTTKTKLIDARSRYTDQDLSQQNADNQTMAFDLRLVQIKSAHANNTFTSCSYISPLVVTVPRLLEFWCGWSTSLCYNRCVHFALCSSKVSTNGGFSRT</sequence>
<dbReference type="Proteomes" id="UP000298663">
    <property type="component" value="Chromosome X"/>
</dbReference>
<dbReference type="AlphaFoldDB" id="A0A4U8UJJ8"/>
<proteinExistence type="predicted"/>
<dbReference type="EMBL" id="AZBU02000001">
    <property type="protein sequence ID" value="TMS32851.1"/>
    <property type="molecule type" value="Genomic_DNA"/>
</dbReference>
<reference evidence="1 2" key="1">
    <citation type="journal article" date="2015" name="Genome Biol.">
        <title>Comparative genomics of Steinernema reveals deeply conserved gene regulatory networks.</title>
        <authorList>
            <person name="Dillman A.R."/>
            <person name="Macchietto M."/>
            <person name="Porter C.F."/>
            <person name="Rogers A."/>
            <person name="Williams B."/>
            <person name="Antoshechkin I."/>
            <person name="Lee M.M."/>
            <person name="Goodwin Z."/>
            <person name="Lu X."/>
            <person name="Lewis E.E."/>
            <person name="Goodrich-Blair H."/>
            <person name="Stock S.P."/>
            <person name="Adams B.J."/>
            <person name="Sternberg P.W."/>
            <person name="Mortazavi A."/>
        </authorList>
    </citation>
    <scope>NUCLEOTIDE SEQUENCE [LARGE SCALE GENOMIC DNA]</scope>
    <source>
        <strain evidence="1 2">ALL</strain>
    </source>
</reference>